<evidence type="ECO:0000313" key="2">
    <source>
        <dbReference type="Proteomes" id="UP000619536"/>
    </source>
</evidence>
<proteinExistence type="predicted"/>
<comment type="caution">
    <text evidence="1">The sequence shown here is derived from an EMBL/GenBank/DDBJ whole genome shotgun (WGS) entry which is preliminary data.</text>
</comment>
<dbReference type="Proteomes" id="UP000619536">
    <property type="component" value="Unassembled WGS sequence"/>
</dbReference>
<gene>
    <name evidence="1" type="ORF">GCM10007377_12250</name>
</gene>
<sequence>MDVSRIKGAHDWDFPVPEITAEAIDDFIAALARDEKHFMDIYYDAVDSCSREMSNERDEMVIRNYYLGNEWMDDVRDSA</sequence>
<organism evidence="1 2">
    <name type="scientific">Galliscardovia ingluviei</name>
    <dbReference type="NCBI Taxonomy" id="1769422"/>
    <lineage>
        <taxon>Bacteria</taxon>
        <taxon>Bacillati</taxon>
        <taxon>Actinomycetota</taxon>
        <taxon>Actinomycetes</taxon>
        <taxon>Bifidobacteriales</taxon>
        <taxon>Bifidobacteriaceae</taxon>
        <taxon>Galliscardovia</taxon>
    </lineage>
</organism>
<keyword evidence="2" id="KW-1185">Reference proteome</keyword>
<reference evidence="1" key="2">
    <citation type="submission" date="2020-09" db="EMBL/GenBank/DDBJ databases">
        <authorList>
            <person name="Sun Q."/>
            <person name="Sedlacek I."/>
        </authorList>
    </citation>
    <scope>NUCLEOTIDE SEQUENCE</scope>
    <source>
        <strain evidence="1">CCM 8606</strain>
    </source>
</reference>
<dbReference type="EMBL" id="BMDH01000003">
    <property type="protein sequence ID" value="GGI14704.1"/>
    <property type="molecule type" value="Genomic_DNA"/>
</dbReference>
<reference evidence="1" key="1">
    <citation type="journal article" date="2014" name="Int. J. Syst. Evol. Microbiol.">
        <title>Complete genome sequence of Corynebacterium casei LMG S-19264T (=DSM 44701T), isolated from a smear-ripened cheese.</title>
        <authorList>
            <consortium name="US DOE Joint Genome Institute (JGI-PGF)"/>
            <person name="Walter F."/>
            <person name="Albersmeier A."/>
            <person name="Kalinowski J."/>
            <person name="Ruckert C."/>
        </authorList>
    </citation>
    <scope>NUCLEOTIDE SEQUENCE</scope>
    <source>
        <strain evidence="1">CCM 8606</strain>
    </source>
</reference>
<evidence type="ECO:0000313" key="1">
    <source>
        <dbReference type="EMBL" id="GGI14704.1"/>
    </source>
</evidence>
<protein>
    <submittedName>
        <fullName evidence="1">Uncharacterized protein</fullName>
    </submittedName>
</protein>
<accession>A0A8J3EZ81</accession>
<dbReference type="AlphaFoldDB" id="A0A8J3EZ81"/>
<dbReference type="RefSeq" id="WP_188355509.1">
    <property type="nucleotide sequence ID" value="NZ_BMDH01000003.1"/>
</dbReference>
<name>A0A8J3EZ81_9BIFI</name>